<feature type="compositionally biased region" description="Basic and acidic residues" evidence="1">
    <location>
        <begin position="98"/>
        <end position="113"/>
    </location>
</feature>
<protein>
    <submittedName>
        <fullName evidence="2">Uncharacterized protein</fullName>
    </submittedName>
</protein>
<accession>A0A1X7TM28</accession>
<sequence>MAVHMSQKKKDISWILKQRSVFYSVMQTWLWKGTKLMFLFQKELIMRQQKITVILKKNQSYDNTKVTKPTNFYGTYITATVTDLLPEPTTAEEALSGPEKDKRKEAIKGEAFS</sequence>
<organism evidence="2">
    <name type="scientific">Amphimedon queenslandica</name>
    <name type="common">Sponge</name>
    <dbReference type="NCBI Taxonomy" id="400682"/>
    <lineage>
        <taxon>Eukaryota</taxon>
        <taxon>Metazoa</taxon>
        <taxon>Porifera</taxon>
        <taxon>Demospongiae</taxon>
        <taxon>Heteroscleromorpha</taxon>
        <taxon>Haplosclerida</taxon>
        <taxon>Niphatidae</taxon>
        <taxon>Amphimedon</taxon>
    </lineage>
</organism>
<evidence type="ECO:0000313" key="2">
    <source>
        <dbReference type="EnsemblMetazoa" id="Aqu2.1.15693_001"/>
    </source>
</evidence>
<dbReference type="AlphaFoldDB" id="A0A1X7TM28"/>
<dbReference type="EnsemblMetazoa" id="Aqu2.1.15693_001">
    <property type="protein sequence ID" value="Aqu2.1.15693_001"/>
    <property type="gene ID" value="Aqu2.1.15693"/>
</dbReference>
<reference evidence="2" key="1">
    <citation type="submission" date="2017-05" db="UniProtKB">
        <authorList>
            <consortium name="EnsemblMetazoa"/>
        </authorList>
    </citation>
    <scope>IDENTIFICATION</scope>
</reference>
<evidence type="ECO:0000256" key="1">
    <source>
        <dbReference type="SAM" id="MobiDB-lite"/>
    </source>
</evidence>
<feature type="region of interest" description="Disordered" evidence="1">
    <location>
        <begin position="89"/>
        <end position="113"/>
    </location>
</feature>
<proteinExistence type="predicted"/>
<dbReference type="InParanoid" id="A0A1X7TM28"/>
<name>A0A1X7TM28_AMPQE</name>